<evidence type="ECO:0000313" key="3">
    <source>
        <dbReference type="EMBL" id="KST66903.1"/>
    </source>
</evidence>
<dbReference type="CDD" id="cd06259">
    <property type="entry name" value="YdcF-like"/>
    <property type="match status" value="1"/>
</dbReference>
<protein>
    <recommendedName>
        <fullName evidence="2">DUF218 domain-containing protein</fullName>
    </recommendedName>
</protein>
<organism evidence="3 5">
    <name type="scientific">Mastigocoleus testarum BC008</name>
    <dbReference type="NCBI Taxonomy" id="371196"/>
    <lineage>
        <taxon>Bacteria</taxon>
        <taxon>Bacillati</taxon>
        <taxon>Cyanobacteriota</taxon>
        <taxon>Cyanophyceae</taxon>
        <taxon>Nostocales</taxon>
        <taxon>Hapalosiphonaceae</taxon>
        <taxon>Mastigocoleus</taxon>
    </lineage>
</organism>
<comment type="caution">
    <text evidence="3">The sequence shown here is derived from an EMBL/GenBank/DDBJ whole genome shotgun (WGS) entry which is preliminary data.</text>
</comment>
<dbReference type="EMBL" id="LMTZ01000002">
    <property type="protein sequence ID" value="KST70241.1"/>
    <property type="molecule type" value="Genomic_DNA"/>
</dbReference>
<accession>A0A0V7ZRC6</accession>
<reference evidence="3 5" key="1">
    <citation type="journal article" date="2015" name="Genome Announc.">
        <title>Draft Genome of the Euendolithic (true boring) Cyanobacterium Mastigocoleus testarum strain BC008.</title>
        <authorList>
            <person name="Guida B.S."/>
            <person name="Garcia-Pichel F."/>
        </authorList>
    </citation>
    <scope>NUCLEOTIDE SEQUENCE [LARGE SCALE GENOMIC DNA]</scope>
    <source>
        <strain evidence="3 5">BC008</strain>
    </source>
</reference>
<gene>
    <name evidence="3" type="ORF">BC008_27340</name>
    <name evidence="4" type="ORF">BC008_36945</name>
</gene>
<feature type="domain" description="DUF218" evidence="2">
    <location>
        <begin position="53"/>
        <end position="169"/>
    </location>
</feature>
<evidence type="ECO:0000313" key="4">
    <source>
        <dbReference type="EMBL" id="KST70241.1"/>
    </source>
</evidence>
<dbReference type="InterPro" id="IPR014729">
    <property type="entry name" value="Rossmann-like_a/b/a_fold"/>
</dbReference>
<proteinExistence type="predicted"/>
<dbReference type="EMBL" id="LMTZ01000093">
    <property type="protein sequence ID" value="KST66903.1"/>
    <property type="molecule type" value="Genomic_DNA"/>
</dbReference>
<dbReference type="PANTHER" id="PTHR30336">
    <property type="entry name" value="INNER MEMBRANE PROTEIN, PROBABLE PERMEASE"/>
    <property type="match status" value="1"/>
</dbReference>
<keyword evidence="1" id="KW-0812">Transmembrane</keyword>
<dbReference type="InterPro" id="IPR003848">
    <property type="entry name" value="DUF218"/>
</dbReference>
<dbReference type="PANTHER" id="PTHR30336:SF6">
    <property type="entry name" value="INTEGRAL MEMBRANE PROTEIN"/>
    <property type="match status" value="1"/>
</dbReference>
<sequence>MLPKWFWLHWRFSIVLLFLSTVCIAFGLNLYVSLITSSRRYTNYSEVTSQPIAIVLGAGIFPDGTPTPMLADRVSAAAKLYKQGRVKKLLMSGDNSREDYDEVTAMQDYAVKLGVPPEDITLDHAGFSTYESCYRAKKVFGIEQAVIVTQRFHLSRAVYLCNRLHVNSIGLGTPDWEVYPFRNVMFYSLREKFSTLKALWEVHITRPQPTFLGPLEDTK</sequence>
<name>A0A0V7ZRC6_9CYAN</name>
<dbReference type="Gene3D" id="3.40.50.620">
    <property type="entry name" value="HUPs"/>
    <property type="match status" value="1"/>
</dbReference>
<evidence type="ECO:0000259" key="2">
    <source>
        <dbReference type="Pfam" id="PF02698"/>
    </source>
</evidence>
<dbReference type="GO" id="GO:0005886">
    <property type="term" value="C:plasma membrane"/>
    <property type="evidence" value="ECO:0007669"/>
    <property type="project" value="TreeGrafter"/>
</dbReference>
<feature type="transmembrane region" description="Helical" evidence="1">
    <location>
        <begin position="12"/>
        <end position="32"/>
    </location>
</feature>
<dbReference type="Pfam" id="PF02698">
    <property type="entry name" value="DUF218"/>
    <property type="match status" value="1"/>
</dbReference>
<dbReference type="InterPro" id="IPR051599">
    <property type="entry name" value="Cell_Envelope_Assoc"/>
</dbReference>
<evidence type="ECO:0000313" key="5">
    <source>
        <dbReference type="Proteomes" id="UP000053372"/>
    </source>
</evidence>
<keyword evidence="1" id="KW-1133">Transmembrane helix</keyword>
<dbReference type="OrthoDB" id="9782395at2"/>
<dbReference type="AlphaFoldDB" id="A0A0V7ZRC6"/>
<keyword evidence="5" id="KW-1185">Reference proteome</keyword>
<dbReference type="RefSeq" id="WP_027842403.1">
    <property type="nucleotide sequence ID" value="NZ_LMTZ01000002.1"/>
</dbReference>
<keyword evidence="1" id="KW-0472">Membrane</keyword>
<dbReference type="Proteomes" id="UP000053372">
    <property type="component" value="Unassembled WGS sequence"/>
</dbReference>
<evidence type="ECO:0000256" key="1">
    <source>
        <dbReference type="SAM" id="Phobius"/>
    </source>
</evidence>